<evidence type="ECO:0000256" key="2">
    <source>
        <dbReference type="SAM" id="MobiDB-lite"/>
    </source>
</evidence>
<comment type="caution">
    <text evidence="4">The sequence shown here is derived from an EMBL/GenBank/DDBJ whole genome shotgun (WGS) entry which is preliminary data.</text>
</comment>
<keyword evidence="5" id="KW-1185">Reference proteome</keyword>
<dbReference type="Gene3D" id="1.10.10.440">
    <property type="entry name" value="FF domain"/>
    <property type="match status" value="2"/>
</dbReference>
<dbReference type="SMART" id="SM00441">
    <property type="entry name" value="FF"/>
    <property type="match status" value="1"/>
</dbReference>
<protein>
    <submittedName>
        <fullName evidence="4">PRP40 pre-mRNA processing factor 40</fullName>
    </submittedName>
</protein>
<evidence type="ECO:0000313" key="4">
    <source>
        <dbReference type="EMBL" id="MEQ2171568.1"/>
    </source>
</evidence>
<keyword evidence="1" id="KW-0175">Coiled coil</keyword>
<evidence type="ECO:0000256" key="1">
    <source>
        <dbReference type="SAM" id="Coils"/>
    </source>
</evidence>
<proteinExistence type="predicted"/>
<evidence type="ECO:0000259" key="3">
    <source>
        <dbReference type="PROSITE" id="PS51676"/>
    </source>
</evidence>
<dbReference type="PROSITE" id="PS51676">
    <property type="entry name" value="FF"/>
    <property type="match status" value="1"/>
</dbReference>
<gene>
    <name evidence="4" type="primary">PRPF40A</name>
    <name evidence="4" type="ORF">GOODEAATRI_012108</name>
</gene>
<dbReference type="InterPro" id="IPR039726">
    <property type="entry name" value="Prp40-like"/>
</dbReference>
<dbReference type="EMBL" id="JAHRIO010040744">
    <property type="protein sequence ID" value="MEQ2171568.1"/>
    <property type="molecule type" value="Genomic_DNA"/>
</dbReference>
<dbReference type="PANTHER" id="PTHR11864">
    <property type="entry name" value="PRE-MRNA-PROCESSING PROTEIN PRP40"/>
    <property type="match status" value="1"/>
</dbReference>
<dbReference type="Proteomes" id="UP001476798">
    <property type="component" value="Unassembled WGS sequence"/>
</dbReference>
<feature type="compositionally biased region" description="Low complexity" evidence="2">
    <location>
        <begin position="9"/>
        <end position="21"/>
    </location>
</feature>
<feature type="region of interest" description="Disordered" evidence="2">
    <location>
        <begin position="1"/>
        <end position="22"/>
    </location>
</feature>
<name>A0ABV0NLZ2_9TELE</name>
<evidence type="ECO:0000313" key="5">
    <source>
        <dbReference type="Proteomes" id="UP001476798"/>
    </source>
</evidence>
<dbReference type="SUPFAM" id="SSF81698">
    <property type="entry name" value="FF domain"/>
    <property type="match status" value="2"/>
</dbReference>
<dbReference type="Pfam" id="PF01846">
    <property type="entry name" value="FF"/>
    <property type="match status" value="1"/>
</dbReference>
<feature type="domain" description="FF" evidence="3">
    <location>
        <begin position="81"/>
        <end position="135"/>
    </location>
</feature>
<sequence length="211" mass="24626">MATVKEVETAAAVPEEQQPQVTVHQTAEVKAVEAPVTSSESAVVTEIKPSALPKLSEKKQAFNAYKVQTEKEEKEEARIKYKESKEKFQRFLENHEKMTSTTRYKKAEQMFSELEVWSCVPERDRLEIYEDVLFYLAKKEKEQAKQLRKRNWEALKNILDNMANVTYRTTWSEAQQYLLDNPTFAEDEELQSTRTKTQDYDFPSVLKAVLM</sequence>
<reference evidence="4 5" key="1">
    <citation type="submission" date="2021-06" db="EMBL/GenBank/DDBJ databases">
        <authorList>
            <person name="Palmer J.M."/>
        </authorList>
    </citation>
    <scope>NUCLEOTIDE SEQUENCE [LARGE SCALE GENOMIC DNA]</scope>
    <source>
        <strain evidence="4 5">GA_2019</strain>
        <tissue evidence="4">Muscle</tissue>
    </source>
</reference>
<feature type="coiled-coil region" evidence="1">
    <location>
        <begin position="67"/>
        <end position="94"/>
    </location>
</feature>
<dbReference type="PANTHER" id="PTHR11864:SF0">
    <property type="entry name" value="PRP40 PRE-MRNA PROCESSING FACTOR 40 HOMOLOG A (YEAST)"/>
    <property type="match status" value="1"/>
</dbReference>
<accession>A0ABV0NLZ2</accession>
<dbReference type="InterPro" id="IPR002713">
    <property type="entry name" value="FF_domain"/>
</dbReference>
<organism evidence="4 5">
    <name type="scientific">Goodea atripinnis</name>
    <dbReference type="NCBI Taxonomy" id="208336"/>
    <lineage>
        <taxon>Eukaryota</taxon>
        <taxon>Metazoa</taxon>
        <taxon>Chordata</taxon>
        <taxon>Craniata</taxon>
        <taxon>Vertebrata</taxon>
        <taxon>Euteleostomi</taxon>
        <taxon>Actinopterygii</taxon>
        <taxon>Neopterygii</taxon>
        <taxon>Teleostei</taxon>
        <taxon>Neoteleostei</taxon>
        <taxon>Acanthomorphata</taxon>
        <taxon>Ovalentaria</taxon>
        <taxon>Atherinomorphae</taxon>
        <taxon>Cyprinodontiformes</taxon>
        <taxon>Goodeidae</taxon>
        <taxon>Goodea</taxon>
    </lineage>
</organism>
<dbReference type="InterPro" id="IPR036517">
    <property type="entry name" value="FF_domain_sf"/>
</dbReference>